<dbReference type="VEuPathDB" id="FungiDB:RhiirA1_398574"/>
<reference evidence="1 2" key="1">
    <citation type="submission" date="2017-10" db="EMBL/GenBank/DDBJ databases">
        <title>Extensive intraspecific genome diversity in a model arbuscular mycorrhizal fungus.</title>
        <authorList>
            <person name="Chen E.C.H."/>
            <person name="Morin E."/>
            <person name="Baudet D."/>
            <person name="Noel J."/>
            <person name="Ndikumana S."/>
            <person name="Charron P."/>
            <person name="St-Onge C."/>
            <person name="Giorgi J."/>
            <person name="Grigoriev I.V."/>
            <person name="Roux C."/>
            <person name="Martin F.M."/>
            <person name="Corradi N."/>
        </authorList>
    </citation>
    <scope>NUCLEOTIDE SEQUENCE [LARGE SCALE GENOMIC DNA]</scope>
    <source>
        <strain evidence="1 2">A1</strain>
    </source>
</reference>
<proteinExistence type="predicted"/>
<sequence length="545" mass="64024">YRPIFDAIKSLVSNTDLSKDFLFDYNEQWESNKNTANWWRERQNPFSKILAVMIYTDGTTLDSLGKQSEYPIFLTLGNIPNWRRNFPDAKVLIRFLPHLTTRNNKLRESKEFRQMQRKLEQCALKILLEPLLQNDSIYLAINGTVEHFTPYLSTILADMLEAQNICCTYKSYRAKYPCYKCLTPGDQLNNMHIEQNSIILRTHENMREAVISHNAAEYSIHDHENFFWNFRMTNIYDAVAMDRMHLQEIGLFPYMLNFTRDMIMQQCGNKILTKMDNRLANITPFNGLKILSKGYQRGVKFTGAEMRDNEIIDWTRAFVKLFKRFSPSSLQLPKLHMWRYHTIHTIQCYGTINGLTTETYETLHKNWVKNPYRMTNKKNILDQMFKTIRRQTIISIPKKIFKSKLEIMKSLLWELPISELQSLQIKLEHEKIVDDLCIEGMNHLINCLDHYLDEKSNVSESEDIYLKIYATGILSNNEIIYATSKFHGRARFSDVAIAMEDADYLTDDGICYGKVLMLAEISFLLNHPILPIVLVHWFSTCSEEI</sequence>
<comment type="caution">
    <text evidence="1">The sequence shown here is derived from an EMBL/GenBank/DDBJ whole genome shotgun (WGS) entry which is preliminary data.</text>
</comment>
<organism evidence="1 2">
    <name type="scientific">Rhizophagus irregularis</name>
    <dbReference type="NCBI Taxonomy" id="588596"/>
    <lineage>
        <taxon>Eukaryota</taxon>
        <taxon>Fungi</taxon>
        <taxon>Fungi incertae sedis</taxon>
        <taxon>Mucoromycota</taxon>
        <taxon>Glomeromycotina</taxon>
        <taxon>Glomeromycetes</taxon>
        <taxon>Glomerales</taxon>
        <taxon>Glomeraceae</taxon>
        <taxon>Rhizophagus</taxon>
    </lineage>
</organism>
<feature type="non-terminal residue" evidence="1">
    <location>
        <position position="1"/>
    </location>
</feature>
<dbReference type="InterPro" id="IPR041078">
    <property type="entry name" value="Plavaka"/>
</dbReference>
<evidence type="ECO:0000313" key="1">
    <source>
        <dbReference type="EMBL" id="PKC61214.1"/>
    </source>
</evidence>
<dbReference type="Proteomes" id="UP000232688">
    <property type="component" value="Unassembled WGS sequence"/>
</dbReference>
<gene>
    <name evidence="1" type="ORF">RhiirA1_398574</name>
</gene>
<dbReference type="VEuPathDB" id="FungiDB:FUN_014942"/>
<dbReference type="EMBL" id="LLXH01001018">
    <property type="protein sequence ID" value="PKC61214.1"/>
    <property type="molecule type" value="Genomic_DNA"/>
</dbReference>
<dbReference type="Pfam" id="PF18759">
    <property type="entry name" value="Plavaka"/>
    <property type="match status" value="1"/>
</dbReference>
<reference evidence="1 2" key="2">
    <citation type="submission" date="2017-10" db="EMBL/GenBank/DDBJ databases">
        <title>Genome analyses suggest a sexual origin of heterokaryosis in a supposedly ancient asexual fungus.</title>
        <authorList>
            <person name="Corradi N."/>
            <person name="Sedzielewska K."/>
            <person name="Noel J."/>
            <person name="Charron P."/>
            <person name="Farinelli L."/>
            <person name="Marton T."/>
            <person name="Kruger M."/>
            <person name="Pelin A."/>
            <person name="Brachmann A."/>
            <person name="Corradi N."/>
        </authorList>
    </citation>
    <scope>NUCLEOTIDE SEQUENCE [LARGE SCALE GENOMIC DNA]</scope>
    <source>
        <strain evidence="1 2">A1</strain>
    </source>
</reference>
<protein>
    <submittedName>
        <fullName evidence="1">Uncharacterized protein</fullName>
    </submittedName>
</protein>
<name>A0A2N0RD34_9GLOM</name>
<dbReference type="VEuPathDB" id="FungiDB:RhiirFUN_007256"/>
<dbReference type="AlphaFoldDB" id="A0A2N0RD34"/>
<accession>A0A2N0RD34</accession>
<evidence type="ECO:0000313" key="2">
    <source>
        <dbReference type="Proteomes" id="UP000232688"/>
    </source>
</evidence>